<dbReference type="EMBL" id="JADFTT010000454">
    <property type="protein sequence ID" value="KAG5761387.1"/>
    <property type="molecule type" value="Genomic_DNA"/>
</dbReference>
<comment type="caution">
    <text evidence="2">The sequence shown here is derived from an EMBL/GenBank/DDBJ whole genome shotgun (WGS) entry which is preliminary data.</text>
</comment>
<proteinExistence type="predicted"/>
<feature type="coiled-coil region" evidence="1">
    <location>
        <begin position="12"/>
        <end position="39"/>
    </location>
</feature>
<dbReference type="AlphaFoldDB" id="A0A9P7HQJ2"/>
<evidence type="ECO:0000313" key="2">
    <source>
        <dbReference type="EMBL" id="KAG5761387.1"/>
    </source>
</evidence>
<protein>
    <submittedName>
        <fullName evidence="2">Uncharacterized protein</fullName>
    </submittedName>
</protein>
<evidence type="ECO:0000256" key="1">
    <source>
        <dbReference type="SAM" id="Coils"/>
    </source>
</evidence>
<name>A0A9P7HQJ2_9HYPO</name>
<sequence>MPRLPPLDKLPLAARKNLRDEWQNKLADFEEQLSKAMGVEWKIDIDALAVVSYGAEGSWARDSPGSMIANYVEEAIKELERNPKYHDEINKLASAHVLTMDVDEEETFDACGAKFTSDRKLAIVFGAERLGSNTGDAFWHKNLEKGISLAPTTDTLSFYARKGIREDYEPDIADVQSELKGILKKDITLVPNFEETYEKLKKTKEGTDFDQYLGAFILNYFRGLVSTLKWRKFDSDDMLQEALSEALEKGEVHFRILDKVEGSSGEAAIEDGILYLQTSPDKWGSNISDISNNIMDLL</sequence>
<evidence type="ECO:0000313" key="3">
    <source>
        <dbReference type="Proteomes" id="UP000750502"/>
    </source>
</evidence>
<dbReference type="Proteomes" id="UP000750502">
    <property type="component" value="Unassembled WGS sequence"/>
</dbReference>
<reference evidence="2" key="1">
    <citation type="journal article" date="2020" name="bioRxiv">
        <title>Historical genomics reveals the evolutionary mechanisms behind multiple outbreaks of the host-specific coffee wilt pathogen Fusarium xylarioides.</title>
        <authorList>
            <person name="Peck D."/>
            <person name="Nowell R.W."/>
            <person name="Flood J."/>
            <person name="Ryan M.J."/>
            <person name="Barraclough T.G."/>
        </authorList>
    </citation>
    <scope>NUCLEOTIDE SEQUENCE</scope>
    <source>
        <strain evidence="2">IMI 127659i</strain>
    </source>
</reference>
<accession>A0A9P7HQJ2</accession>
<keyword evidence="3" id="KW-1185">Reference proteome</keyword>
<dbReference type="OrthoDB" id="2364174at2759"/>
<gene>
    <name evidence="2" type="ORF">H9Q72_010491</name>
</gene>
<reference evidence="2" key="2">
    <citation type="submission" date="2020-10" db="EMBL/GenBank/DDBJ databases">
        <authorList>
            <person name="Peck L.D."/>
            <person name="Nowell R.W."/>
            <person name="Flood J."/>
            <person name="Ryan M.J."/>
            <person name="Barraclough T.G."/>
        </authorList>
    </citation>
    <scope>NUCLEOTIDE SEQUENCE</scope>
    <source>
        <strain evidence="2">IMI 127659i</strain>
    </source>
</reference>
<organism evidence="2 3">
    <name type="scientific">Fusarium xylarioides</name>
    <dbReference type="NCBI Taxonomy" id="221167"/>
    <lineage>
        <taxon>Eukaryota</taxon>
        <taxon>Fungi</taxon>
        <taxon>Dikarya</taxon>
        <taxon>Ascomycota</taxon>
        <taxon>Pezizomycotina</taxon>
        <taxon>Sordariomycetes</taxon>
        <taxon>Hypocreomycetidae</taxon>
        <taxon>Hypocreales</taxon>
        <taxon>Nectriaceae</taxon>
        <taxon>Fusarium</taxon>
        <taxon>Fusarium fujikuroi species complex</taxon>
    </lineage>
</organism>
<keyword evidence="1" id="KW-0175">Coiled coil</keyword>